<comment type="cofactor">
    <cofactor evidence="1 6">
        <name>FAD</name>
        <dbReference type="ChEBI" id="CHEBI:57692"/>
    </cofactor>
</comment>
<evidence type="ECO:0000256" key="4">
    <source>
        <dbReference type="ARBA" id="ARBA00022827"/>
    </source>
</evidence>
<dbReference type="Gene3D" id="3.40.50.720">
    <property type="entry name" value="NAD(P)-binding Rossmann-like Domain"/>
    <property type="match status" value="1"/>
</dbReference>
<dbReference type="AlphaFoldDB" id="A0A1Y1ZXZ0"/>
<dbReference type="PANTHER" id="PTHR11530:SF11">
    <property type="entry name" value="D-ASPARTATE OXIDASE"/>
    <property type="match status" value="1"/>
</dbReference>
<evidence type="ECO:0000256" key="2">
    <source>
        <dbReference type="ARBA" id="ARBA00006730"/>
    </source>
</evidence>
<name>A0A1Y1ZXZ0_9PLEO</name>
<keyword evidence="5" id="KW-0560">Oxidoreductase</keyword>
<reference evidence="9 10" key="1">
    <citation type="submission" date="2016-07" db="EMBL/GenBank/DDBJ databases">
        <title>Pervasive Adenine N6-methylation of Active Genes in Fungi.</title>
        <authorList>
            <consortium name="DOE Joint Genome Institute"/>
            <person name="Mondo S.J."/>
            <person name="Dannebaum R.O."/>
            <person name="Kuo R.C."/>
            <person name="Labutti K."/>
            <person name="Haridas S."/>
            <person name="Kuo A."/>
            <person name="Salamov A."/>
            <person name="Ahrendt S.R."/>
            <person name="Lipzen A."/>
            <person name="Sullivan W."/>
            <person name="Andreopoulos W.B."/>
            <person name="Clum A."/>
            <person name="Lindquist E."/>
            <person name="Daum C."/>
            <person name="Ramamoorthy G.K."/>
            <person name="Gryganskyi A."/>
            <person name="Culley D."/>
            <person name="Magnuson J.K."/>
            <person name="James T.Y."/>
            <person name="O'Malley M.A."/>
            <person name="Stajich J.E."/>
            <person name="Spatafora J.W."/>
            <person name="Visel A."/>
            <person name="Grigoriev I.V."/>
        </authorList>
    </citation>
    <scope>NUCLEOTIDE SEQUENCE [LARGE SCALE GENOMIC DNA]</scope>
    <source>
        <strain evidence="9 10">CBS 115471</strain>
    </source>
</reference>
<protein>
    <submittedName>
        <fullName evidence="9">FAD dependent oxidoreductase</fullName>
    </submittedName>
</protein>
<dbReference type="PANTHER" id="PTHR11530">
    <property type="entry name" value="D-AMINO ACID OXIDASE"/>
    <property type="match status" value="1"/>
</dbReference>
<sequence length="371" mass="39933">MSGLVIVLGAGVVGLQTAVSLLEDGHKVTIVTEHFPGDESIEYTSPWAGAIWRTHSAHDQKELCQWDIESYNHWMNTTTKGENMMTETGLERRSIRVYSAMPNIDTSSPSLWFSSHVSDFSIIPPTSLPPTCTSGYSYTSIAINPPIYLSHLLSKASTLGAQLIRASLPTSGGLPGAITAALHLARTPLSSSPILINCTGLSSSTLVPDPALYPIRGQTLLVSITPPPPPTSLHIVMHEDPAISPDVTYIIPRPLTSTFVFGGTKIPDDWSSEPDASTTKGILERCRNVWPEICDSKIEVLATQVGLRPGRKGGVRVEVEEVDVDVDGERRGKAKVKVVHQYGHAGAGYQLSLGSARKVLGIVRGIVEGRE</sequence>
<comment type="caution">
    <text evidence="9">The sequence shown here is derived from an EMBL/GenBank/DDBJ whole genome shotgun (WGS) entry which is preliminary data.</text>
</comment>
<dbReference type="GO" id="GO:0071949">
    <property type="term" value="F:FAD binding"/>
    <property type="evidence" value="ECO:0007669"/>
    <property type="project" value="InterPro"/>
</dbReference>
<evidence type="ECO:0000256" key="5">
    <source>
        <dbReference type="ARBA" id="ARBA00023002"/>
    </source>
</evidence>
<dbReference type="SUPFAM" id="SSF51971">
    <property type="entry name" value="Nucleotide-binding domain"/>
    <property type="match status" value="1"/>
</dbReference>
<dbReference type="SUPFAM" id="SSF54373">
    <property type="entry name" value="FAD-linked reductases, C-terminal domain"/>
    <property type="match status" value="1"/>
</dbReference>
<evidence type="ECO:0000313" key="9">
    <source>
        <dbReference type="EMBL" id="ORY15113.1"/>
    </source>
</evidence>
<evidence type="ECO:0000256" key="6">
    <source>
        <dbReference type="PIRSR" id="PIRSR000189-1"/>
    </source>
</evidence>
<organism evidence="9 10">
    <name type="scientific">Clohesyomyces aquaticus</name>
    <dbReference type="NCBI Taxonomy" id="1231657"/>
    <lineage>
        <taxon>Eukaryota</taxon>
        <taxon>Fungi</taxon>
        <taxon>Dikarya</taxon>
        <taxon>Ascomycota</taxon>
        <taxon>Pezizomycotina</taxon>
        <taxon>Dothideomycetes</taxon>
        <taxon>Pleosporomycetidae</taxon>
        <taxon>Pleosporales</taxon>
        <taxon>Lindgomycetaceae</taxon>
        <taxon>Clohesyomyces</taxon>
    </lineage>
</organism>
<gene>
    <name evidence="9" type="ORF">BCR34DRAFT_559090</name>
</gene>
<feature type="binding site" evidence="6">
    <location>
        <position position="199"/>
    </location>
    <ligand>
        <name>FAD</name>
        <dbReference type="ChEBI" id="CHEBI:57692"/>
    </ligand>
</feature>
<dbReference type="GO" id="GO:0019478">
    <property type="term" value="P:D-amino acid catabolic process"/>
    <property type="evidence" value="ECO:0007669"/>
    <property type="project" value="TreeGrafter"/>
</dbReference>
<evidence type="ECO:0000256" key="7">
    <source>
        <dbReference type="SAM" id="SignalP"/>
    </source>
</evidence>
<dbReference type="GO" id="GO:0003884">
    <property type="term" value="F:D-amino-acid oxidase activity"/>
    <property type="evidence" value="ECO:0007669"/>
    <property type="project" value="InterPro"/>
</dbReference>
<feature type="domain" description="FAD dependent oxidoreductase" evidence="8">
    <location>
        <begin position="5"/>
        <end position="358"/>
    </location>
</feature>
<dbReference type="Proteomes" id="UP000193144">
    <property type="component" value="Unassembled WGS sequence"/>
</dbReference>
<dbReference type="OrthoDB" id="2015447at2759"/>
<feature type="chain" id="PRO_5012914751" evidence="7">
    <location>
        <begin position="19"/>
        <end position="371"/>
    </location>
</feature>
<feature type="signal peptide" evidence="7">
    <location>
        <begin position="1"/>
        <end position="18"/>
    </location>
</feature>
<dbReference type="GO" id="GO:0005737">
    <property type="term" value="C:cytoplasm"/>
    <property type="evidence" value="ECO:0007669"/>
    <property type="project" value="TreeGrafter"/>
</dbReference>
<dbReference type="Gene3D" id="3.30.9.10">
    <property type="entry name" value="D-Amino Acid Oxidase, subunit A, domain 2"/>
    <property type="match status" value="1"/>
</dbReference>
<dbReference type="InterPro" id="IPR006076">
    <property type="entry name" value="FAD-dep_OxRdtase"/>
</dbReference>
<keyword evidence="3" id="KW-0285">Flavoprotein</keyword>
<evidence type="ECO:0000256" key="3">
    <source>
        <dbReference type="ARBA" id="ARBA00022630"/>
    </source>
</evidence>
<feature type="binding site" evidence="6">
    <location>
        <position position="308"/>
    </location>
    <ligand>
        <name>D-dopa</name>
        <dbReference type="ChEBI" id="CHEBI:149689"/>
    </ligand>
</feature>
<evidence type="ECO:0000313" key="10">
    <source>
        <dbReference type="Proteomes" id="UP000193144"/>
    </source>
</evidence>
<dbReference type="EMBL" id="MCFA01000027">
    <property type="protein sequence ID" value="ORY15113.1"/>
    <property type="molecule type" value="Genomic_DNA"/>
</dbReference>
<evidence type="ECO:0000256" key="1">
    <source>
        <dbReference type="ARBA" id="ARBA00001974"/>
    </source>
</evidence>
<feature type="binding site" evidence="6">
    <location>
        <position position="346"/>
    </location>
    <ligand>
        <name>D-dopa</name>
        <dbReference type="ChEBI" id="CHEBI:149689"/>
    </ligand>
</feature>
<keyword evidence="4 6" id="KW-0274">FAD</keyword>
<feature type="binding site" evidence="6">
    <location>
        <position position="249"/>
    </location>
    <ligand>
        <name>D-dopa</name>
        <dbReference type="ChEBI" id="CHEBI:149689"/>
    </ligand>
</feature>
<dbReference type="InterPro" id="IPR023209">
    <property type="entry name" value="DAO"/>
</dbReference>
<evidence type="ECO:0000259" key="8">
    <source>
        <dbReference type="Pfam" id="PF01266"/>
    </source>
</evidence>
<dbReference type="PIRSF" id="PIRSF000189">
    <property type="entry name" value="D-aa_oxidase"/>
    <property type="match status" value="1"/>
</dbReference>
<dbReference type="STRING" id="1231657.A0A1Y1ZXZ0"/>
<keyword evidence="7" id="KW-0732">Signal</keyword>
<feature type="binding site" evidence="6">
    <location>
        <begin position="44"/>
        <end position="45"/>
    </location>
    <ligand>
        <name>FAD</name>
        <dbReference type="ChEBI" id="CHEBI:57692"/>
    </ligand>
</feature>
<keyword evidence="10" id="KW-1185">Reference proteome</keyword>
<comment type="similarity">
    <text evidence="2">Belongs to the DAMOX/DASOX family.</text>
</comment>
<dbReference type="Pfam" id="PF01266">
    <property type="entry name" value="DAO"/>
    <property type="match status" value="1"/>
</dbReference>
<accession>A0A1Y1ZXZ0</accession>
<feature type="binding site" evidence="6">
    <location>
        <position position="238"/>
    </location>
    <ligand>
        <name>D-dopa</name>
        <dbReference type="ChEBI" id="CHEBI:149689"/>
    </ligand>
</feature>
<proteinExistence type="inferred from homology"/>